<dbReference type="PANTHER" id="PTHR21349">
    <property type="entry name" value="50S RIBOSOMAL PROTEIN L21"/>
    <property type="match status" value="1"/>
</dbReference>
<comment type="subcellular location">
    <subcellularLocation>
        <location evidence="1">Plastid</location>
    </subcellularLocation>
</comment>
<dbReference type="InterPro" id="IPR001787">
    <property type="entry name" value="Ribosomal_bL21"/>
</dbReference>
<keyword evidence="6 9" id="KW-0689">Ribosomal protein</keyword>
<keyword evidence="5" id="KW-0694">RNA-binding</keyword>
<dbReference type="GO" id="GO:0019843">
    <property type="term" value="F:rRNA binding"/>
    <property type="evidence" value="ECO:0007669"/>
    <property type="project" value="UniProtKB-KW"/>
</dbReference>
<accession>A0A1C9CHS0</accession>
<evidence type="ECO:0000256" key="8">
    <source>
        <dbReference type="ARBA" id="ARBA00035397"/>
    </source>
</evidence>
<dbReference type="SUPFAM" id="SSF141091">
    <property type="entry name" value="L21p-like"/>
    <property type="match status" value="1"/>
</dbReference>
<name>A0A1C9CHS0_PLOCA</name>
<dbReference type="AlphaFoldDB" id="A0A1C9CHS0"/>
<dbReference type="EMBL" id="KX284727">
    <property type="protein sequence ID" value="AOM67948.1"/>
    <property type="molecule type" value="Genomic_DNA"/>
</dbReference>
<evidence type="ECO:0000256" key="7">
    <source>
        <dbReference type="ARBA" id="ARBA00023274"/>
    </source>
</evidence>
<evidence type="ECO:0000256" key="1">
    <source>
        <dbReference type="ARBA" id="ARBA00004474"/>
    </source>
</evidence>
<dbReference type="PROSITE" id="PS01169">
    <property type="entry name" value="RIBOSOMAL_L21"/>
    <property type="match status" value="1"/>
</dbReference>
<dbReference type="NCBIfam" id="TIGR00061">
    <property type="entry name" value="L21"/>
    <property type="match status" value="1"/>
</dbReference>
<dbReference type="GO" id="GO:0005762">
    <property type="term" value="C:mitochondrial large ribosomal subunit"/>
    <property type="evidence" value="ECO:0007669"/>
    <property type="project" value="TreeGrafter"/>
</dbReference>
<keyword evidence="4" id="KW-0699">rRNA-binding</keyword>
<sequence length="104" mass="11866">MTYAIIEASGKQIWVQPGKFYDLNYINGEPGDTIKLNRVLLINTSGNIIIGRPCIASARIKAQILRHLQGRKITVFKMKPKKNSRVKKGHRQKLTRLLVQEILN</sequence>
<comment type="similarity">
    <text evidence="2">Belongs to the bacterial ribosomal protein bL21 family.</text>
</comment>
<dbReference type="GO" id="GO:0006412">
    <property type="term" value="P:translation"/>
    <property type="evidence" value="ECO:0007669"/>
    <property type="project" value="InterPro"/>
</dbReference>
<reference evidence="9" key="1">
    <citation type="journal article" date="2016" name="BMC Biol.">
        <title>Parallel evolution of highly conserved plastid genome architecture in red seaweeds and seed plants.</title>
        <authorList>
            <person name="Lee J."/>
            <person name="Cho C.H."/>
            <person name="Park S.I."/>
            <person name="Choi J.W."/>
            <person name="Song H.S."/>
            <person name="West J.A."/>
            <person name="Bhattacharya D."/>
            <person name="Yoon H.S."/>
        </authorList>
    </citation>
    <scope>NUCLEOTIDE SEQUENCE</scope>
</reference>
<dbReference type="InterPro" id="IPR018258">
    <property type="entry name" value="Ribosomal_bL21_CS"/>
</dbReference>
<dbReference type="Pfam" id="PF00829">
    <property type="entry name" value="Ribosomal_L21p"/>
    <property type="match status" value="1"/>
</dbReference>
<gene>
    <name evidence="9" type="primary">rpl21</name>
    <name evidence="9" type="ORF">Plocam_112</name>
</gene>
<dbReference type="InterPro" id="IPR036164">
    <property type="entry name" value="bL21-like_sf"/>
</dbReference>
<evidence type="ECO:0000256" key="4">
    <source>
        <dbReference type="ARBA" id="ARBA00022730"/>
    </source>
</evidence>
<evidence type="ECO:0000256" key="6">
    <source>
        <dbReference type="ARBA" id="ARBA00022980"/>
    </source>
</evidence>
<geneLocation type="plastid" evidence="9"/>
<dbReference type="GeneID" id="29074405"/>
<organism evidence="9">
    <name type="scientific">Plocamium cartilagineum</name>
    <name type="common">Red comb weed</name>
    <name type="synonym">Gelidium cartilagineum</name>
    <dbReference type="NCBI Taxonomy" id="31452"/>
    <lineage>
        <taxon>Eukaryota</taxon>
        <taxon>Rhodophyta</taxon>
        <taxon>Florideophyceae</taxon>
        <taxon>Rhodymeniophycidae</taxon>
        <taxon>Plocamiales</taxon>
        <taxon>Plocamiaceae</taxon>
        <taxon>Plocamium</taxon>
    </lineage>
</organism>
<keyword evidence="3 9" id="KW-0934">Plastid</keyword>
<dbReference type="PANTHER" id="PTHR21349:SF7">
    <property type="entry name" value="LARGE RIBOSOMAL SUBUNIT PROTEIN BL21C"/>
    <property type="match status" value="1"/>
</dbReference>
<keyword evidence="7" id="KW-0687">Ribonucleoprotein</keyword>
<evidence type="ECO:0000313" key="9">
    <source>
        <dbReference type="EMBL" id="AOM67948.1"/>
    </source>
</evidence>
<dbReference type="InterPro" id="IPR028909">
    <property type="entry name" value="bL21-like"/>
</dbReference>
<dbReference type="HAMAP" id="MF_01363">
    <property type="entry name" value="Ribosomal_bL21"/>
    <property type="match status" value="1"/>
</dbReference>
<proteinExistence type="inferred from homology"/>
<evidence type="ECO:0000256" key="5">
    <source>
        <dbReference type="ARBA" id="ARBA00022884"/>
    </source>
</evidence>
<protein>
    <recommendedName>
        <fullName evidence="8">50S ribosomal protein L21, chloroplastic</fullName>
    </recommendedName>
</protein>
<dbReference type="GO" id="GO:0009536">
    <property type="term" value="C:plastid"/>
    <property type="evidence" value="ECO:0007669"/>
    <property type="project" value="UniProtKB-SubCell"/>
</dbReference>
<evidence type="ECO:0000256" key="2">
    <source>
        <dbReference type="ARBA" id="ARBA00008563"/>
    </source>
</evidence>
<dbReference type="GO" id="GO:0003735">
    <property type="term" value="F:structural constituent of ribosome"/>
    <property type="evidence" value="ECO:0007669"/>
    <property type="project" value="InterPro"/>
</dbReference>
<evidence type="ECO:0000256" key="3">
    <source>
        <dbReference type="ARBA" id="ARBA00022640"/>
    </source>
</evidence>
<dbReference type="RefSeq" id="YP_009298010.1">
    <property type="nucleotide sequence ID" value="NC_031179.1"/>
</dbReference>